<evidence type="ECO:0000313" key="3">
    <source>
        <dbReference type="Proteomes" id="UP001066276"/>
    </source>
</evidence>
<dbReference type="EMBL" id="JANPWB010000005">
    <property type="protein sequence ID" value="KAJ1189814.1"/>
    <property type="molecule type" value="Genomic_DNA"/>
</dbReference>
<keyword evidence="3" id="KW-1185">Reference proteome</keyword>
<protein>
    <submittedName>
        <fullName evidence="2">Uncharacterized protein</fullName>
    </submittedName>
</protein>
<organism evidence="2 3">
    <name type="scientific">Pleurodeles waltl</name>
    <name type="common">Iberian ribbed newt</name>
    <dbReference type="NCBI Taxonomy" id="8319"/>
    <lineage>
        <taxon>Eukaryota</taxon>
        <taxon>Metazoa</taxon>
        <taxon>Chordata</taxon>
        <taxon>Craniata</taxon>
        <taxon>Vertebrata</taxon>
        <taxon>Euteleostomi</taxon>
        <taxon>Amphibia</taxon>
        <taxon>Batrachia</taxon>
        <taxon>Caudata</taxon>
        <taxon>Salamandroidea</taxon>
        <taxon>Salamandridae</taxon>
        <taxon>Pleurodelinae</taxon>
        <taxon>Pleurodeles</taxon>
    </lineage>
</organism>
<name>A0AAV7ULC9_PLEWA</name>
<sequence length="118" mass="12918">MLPTCMNPEMEGHAERKKKTGQTLGKTDGIEDGEQRTESNHIGPEEGGDITVKERCMNNKPTEETCDAKPSTNVEIQKDNANTGRHLLGGSWLIQVWAHLPDLYKFVVGRKVGGGEGS</sequence>
<proteinExistence type="predicted"/>
<evidence type="ECO:0000256" key="1">
    <source>
        <dbReference type="SAM" id="MobiDB-lite"/>
    </source>
</evidence>
<reference evidence="2" key="1">
    <citation type="journal article" date="2022" name="bioRxiv">
        <title>Sequencing and chromosome-scale assembly of the giantPleurodeles waltlgenome.</title>
        <authorList>
            <person name="Brown T."/>
            <person name="Elewa A."/>
            <person name="Iarovenko S."/>
            <person name="Subramanian E."/>
            <person name="Araus A.J."/>
            <person name="Petzold A."/>
            <person name="Susuki M."/>
            <person name="Suzuki K.-i.T."/>
            <person name="Hayashi T."/>
            <person name="Toyoda A."/>
            <person name="Oliveira C."/>
            <person name="Osipova E."/>
            <person name="Leigh N.D."/>
            <person name="Simon A."/>
            <person name="Yun M.H."/>
        </authorList>
    </citation>
    <scope>NUCLEOTIDE SEQUENCE</scope>
    <source>
        <strain evidence="2">20211129_DDA</strain>
        <tissue evidence="2">Liver</tissue>
    </source>
</reference>
<accession>A0AAV7ULC9</accession>
<dbReference type="AlphaFoldDB" id="A0AAV7ULC9"/>
<feature type="region of interest" description="Disordered" evidence="1">
    <location>
        <begin position="1"/>
        <end position="52"/>
    </location>
</feature>
<dbReference type="Proteomes" id="UP001066276">
    <property type="component" value="Chromosome 3_1"/>
</dbReference>
<comment type="caution">
    <text evidence="2">The sequence shown here is derived from an EMBL/GenBank/DDBJ whole genome shotgun (WGS) entry which is preliminary data.</text>
</comment>
<evidence type="ECO:0000313" key="2">
    <source>
        <dbReference type="EMBL" id="KAJ1189814.1"/>
    </source>
</evidence>
<gene>
    <name evidence="2" type="ORF">NDU88_006556</name>
</gene>